<reference evidence="2" key="2">
    <citation type="submission" date="2021-05" db="EMBL/GenBank/DDBJ databases">
        <authorList>
            <person name="Moolhuijzen P.M."/>
            <person name="Moffat C.S."/>
        </authorList>
    </citation>
    <scope>NUCLEOTIDE SEQUENCE</scope>
    <source>
        <strain evidence="2">86-124</strain>
    </source>
</reference>
<protein>
    <submittedName>
        <fullName evidence="2">Protein kinase domain containing protein</fullName>
    </submittedName>
</protein>
<evidence type="ECO:0000313" key="1">
    <source>
        <dbReference type="EMBL" id="KAF7569564.1"/>
    </source>
</evidence>
<dbReference type="Proteomes" id="UP000245464">
    <property type="component" value="Chromosome 6"/>
</dbReference>
<dbReference type="GO" id="GO:0016301">
    <property type="term" value="F:kinase activity"/>
    <property type="evidence" value="ECO:0007669"/>
    <property type="project" value="UniProtKB-KW"/>
</dbReference>
<sequence length="74" mass="8417">MYLQHDTATDQELASYCARSNLDRDVLYELHGGHSVIRISSDVVIKYGYGLTQEEATSQIRAYDLIDQTIIRVP</sequence>
<keyword evidence="2" id="KW-0418">Kinase</keyword>
<evidence type="ECO:0000313" key="3">
    <source>
        <dbReference type="Proteomes" id="UP000245464"/>
    </source>
</evidence>
<name>A0A2W1D4M2_9PLEO</name>
<evidence type="ECO:0000313" key="2">
    <source>
        <dbReference type="EMBL" id="KAI1510321.1"/>
    </source>
</evidence>
<comment type="caution">
    <text evidence="1">The sequence shown here is derived from an EMBL/GenBank/DDBJ whole genome shotgun (WGS) entry which is preliminary data.</text>
</comment>
<keyword evidence="2" id="KW-0808">Transferase</keyword>
<evidence type="ECO:0000313" key="4">
    <source>
        <dbReference type="Proteomes" id="UP000249757"/>
    </source>
</evidence>
<organism evidence="1 3">
    <name type="scientific">Pyrenophora tritici-repentis</name>
    <dbReference type="NCBI Taxonomy" id="45151"/>
    <lineage>
        <taxon>Eukaryota</taxon>
        <taxon>Fungi</taxon>
        <taxon>Dikarya</taxon>
        <taxon>Ascomycota</taxon>
        <taxon>Pezizomycotina</taxon>
        <taxon>Dothideomycetes</taxon>
        <taxon>Pleosporomycetidae</taxon>
        <taxon>Pleosporales</taxon>
        <taxon>Pleosporineae</taxon>
        <taxon>Pleosporaceae</taxon>
        <taxon>Pyrenophora</taxon>
    </lineage>
</organism>
<proteinExistence type="predicted"/>
<keyword evidence="4" id="KW-1185">Reference proteome</keyword>
<dbReference type="EMBL" id="NRDI02000017">
    <property type="protein sequence ID" value="KAI1510321.1"/>
    <property type="molecule type" value="Genomic_DNA"/>
</dbReference>
<reference evidence="1 3" key="1">
    <citation type="journal article" date="2018" name="BMC Genomics">
        <title>Comparative genomics of the wheat fungal pathogen Pyrenophora tritici-repentis reveals chromosomal variations and genome plasticity.</title>
        <authorList>
            <person name="Moolhuijzen P."/>
            <person name="See P.T."/>
            <person name="Hane J.K."/>
            <person name="Shi G."/>
            <person name="Liu Z."/>
            <person name="Oliver R.P."/>
            <person name="Moffat C.S."/>
        </authorList>
    </citation>
    <scope>NUCLEOTIDE SEQUENCE [LARGE SCALE GENOMIC DNA]</scope>
    <source>
        <strain evidence="1">M4</strain>
    </source>
</reference>
<reference evidence="2" key="3">
    <citation type="journal article" date="2022" name="bioRxiv">
        <title>A global pangenome for the wheat fungal pathogen Pyrenophora tritici-repentis and prediction of effector protein structural homology.</title>
        <authorList>
            <person name="Moolhuijzen P."/>
            <person name="See P.T."/>
            <person name="Shi G."/>
            <person name="Powell H.R."/>
            <person name="Cockram J."/>
            <person name="Jorgensen L.N."/>
            <person name="Benslimane H."/>
            <person name="Strelkov S.E."/>
            <person name="Turner J."/>
            <person name="Liu Z."/>
            <person name="Moffat C.S."/>
        </authorList>
    </citation>
    <scope>NUCLEOTIDE SEQUENCE</scope>
    <source>
        <strain evidence="2">86-124</strain>
    </source>
</reference>
<dbReference type="EMBL" id="NQIK02000006">
    <property type="protein sequence ID" value="KAF7569564.1"/>
    <property type="molecule type" value="Genomic_DNA"/>
</dbReference>
<reference evidence="4" key="4">
    <citation type="journal article" date="2022" name="Microb. Genom.">
        <title>A global pangenome for the wheat fungal pathogen Pyrenophora tritici-repentis and prediction of effector protein structural homology.</title>
        <authorList>
            <person name="Moolhuijzen P.M."/>
            <person name="See P.T."/>
            <person name="Shi G."/>
            <person name="Powell H.R."/>
            <person name="Cockram J."/>
            <person name="Jorgensen L.N."/>
            <person name="Benslimane H."/>
            <person name="Strelkov S.E."/>
            <person name="Turner J."/>
            <person name="Liu Z."/>
            <person name="Moffat C.S."/>
        </authorList>
    </citation>
    <scope>NUCLEOTIDE SEQUENCE [LARGE SCALE GENOMIC DNA]</scope>
</reference>
<accession>A0A2W1D4M2</accession>
<dbReference type="Proteomes" id="UP000249757">
    <property type="component" value="Unassembled WGS sequence"/>
</dbReference>
<gene>
    <name evidence="2" type="ORF">Ptr86124_010767</name>
    <name evidence="1" type="ORF">PtrM4_119790</name>
</gene>
<dbReference type="AlphaFoldDB" id="A0A2W1D4M2"/>